<gene>
    <name evidence="29" type="ORF">WBA_LOCUS10562</name>
</gene>
<dbReference type="PANTHER" id="PTHR12260">
    <property type="entry name" value="DAMAGE-CONTROL PHOSPHATASE ARMT1"/>
    <property type="match status" value="1"/>
</dbReference>
<evidence type="ECO:0000256" key="3">
    <source>
        <dbReference type="ARBA" id="ARBA00001936"/>
    </source>
</evidence>
<evidence type="ECO:0000256" key="17">
    <source>
        <dbReference type="ARBA" id="ARBA00022917"/>
    </source>
</evidence>
<keyword evidence="12" id="KW-0436">Ligase</keyword>
<evidence type="ECO:0000256" key="13">
    <source>
        <dbReference type="ARBA" id="ARBA00022723"/>
    </source>
</evidence>
<dbReference type="GO" id="GO:0004816">
    <property type="term" value="F:asparagine-tRNA ligase activity"/>
    <property type="evidence" value="ECO:0007669"/>
    <property type="project" value="UniProtKB-EC"/>
</dbReference>
<comment type="similarity">
    <text evidence="6">Belongs to the class-II aminoacyl-tRNA synthetase family.</text>
</comment>
<evidence type="ECO:0000256" key="12">
    <source>
        <dbReference type="ARBA" id="ARBA00022598"/>
    </source>
</evidence>
<comment type="cofactor">
    <cofactor evidence="4">
        <name>Ni(2+)</name>
        <dbReference type="ChEBI" id="CHEBI:49786"/>
    </cofactor>
</comment>
<evidence type="ECO:0000256" key="11">
    <source>
        <dbReference type="ARBA" id="ARBA00022596"/>
    </source>
</evidence>
<dbReference type="GO" id="GO:0016462">
    <property type="term" value="F:pyrophosphatase activity"/>
    <property type="evidence" value="ECO:0007669"/>
    <property type="project" value="UniProtKB-ARBA"/>
</dbReference>
<feature type="domain" description="Aminoacyl-transfer RNA synthetases class-II family profile" evidence="28">
    <location>
        <begin position="246"/>
        <end position="540"/>
    </location>
</feature>
<evidence type="ECO:0000256" key="10">
    <source>
        <dbReference type="ARBA" id="ARBA00022490"/>
    </source>
</evidence>
<dbReference type="InParanoid" id="A0A3P7GAF6"/>
<dbReference type="CDD" id="cd04323">
    <property type="entry name" value="AsnRS_cyto_like_N"/>
    <property type="match status" value="1"/>
</dbReference>
<dbReference type="SUPFAM" id="SSF111321">
    <property type="entry name" value="AF1104-like"/>
    <property type="match status" value="1"/>
</dbReference>
<accession>A0A3P7GAF6</accession>
<dbReference type="EMBL" id="UYWW01012187">
    <property type="protein sequence ID" value="VDM19442.1"/>
    <property type="molecule type" value="Genomic_DNA"/>
</dbReference>
<comment type="cofactor">
    <cofactor evidence="3">
        <name>Mn(2+)</name>
        <dbReference type="ChEBI" id="CHEBI:29035"/>
    </cofactor>
</comment>
<dbReference type="Pfam" id="PF01336">
    <property type="entry name" value="tRNA_anti-codon"/>
    <property type="match status" value="1"/>
</dbReference>
<dbReference type="GO" id="GO:0046872">
    <property type="term" value="F:metal ion binding"/>
    <property type="evidence" value="ECO:0007669"/>
    <property type="project" value="UniProtKB-KW"/>
</dbReference>
<dbReference type="InterPro" id="IPR004522">
    <property type="entry name" value="Asn-tRNA-ligase"/>
</dbReference>
<keyword evidence="13" id="KW-0479">Metal-binding</keyword>
<keyword evidence="11" id="KW-0533">Nickel</keyword>
<dbReference type="SUPFAM" id="SSF55681">
    <property type="entry name" value="Class II aaRS and biotin synthetases"/>
    <property type="match status" value="1"/>
</dbReference>
<dbReference type="PROSITE" id="PS50862">
    <property type="entry name" value="AA_TRNA_LIGASE_II"/>
    <property type="match status" value="1"/>
</dbReference>
<comment type="catalytic activity">
    <reaction evidence="2">
        <text>beta-D-fructose 1-phosphate + H2O = D-fructose + phosphate</text>
        <dbReference type="Rhea" id="RHEA:35603"/>
        <dbReference type="ChEBI" id="CHEBI:15377"/>
        <dbReference type="ChEBI" id="CHEBI:37721"/>
        <dbReference type="ChEBI" id="CHEBI:43474"/>
        <dbReference type="ChEBI" id="CHEBI:138881"/>
    </reaction>
</comment>
<keyword evidence="15" id="KW-0378">Hydrolase</keyword>
<dbReference type="InterPro" id="IPR006195">
    <property type="entry name" value="aa-tRNA-synth_II"/>
</dbReference>
<comment type="catalytic activity">
    <reaction evidence="27">
        <text>beta-D-fructose 6-phosphate = dihydroxyacetone + D-glyceraldehyde 3-phosphate</text>
        <dbReference type="Rhea" id="RHEA:28002"/>
        <dbReference type="ChEBI" id="CHEBI:16016"/>
        <dbReference type="ChEBI" id="CHEBI:57634"/>
        <dbReference type="ChEBI" id="CHEBI:59776"/>
    </reaction>
</comment>
<name>A0A3P7GAF6_WUCBA</name>
<dbReference type="FunFam" id="3.40.50.10880:FF:000005">
    <property type="entry name" value="DUF89-domain-containing protein"/>
    <property type="match status" value="1"/>
</dbReference>
<dbReference type="GO" id="GO:0005634">
    <property type="term" value="C:nucleus"/>
    <property type="evidence" value="ECO:0007669"/>
    <property type="project" value="TreeGrafter"/>
</dbReference>
<dbReference type="Gene3D" id="3.40.50.10880">
    <property type="entry name" value="Uncharacterised protein PF01937, DUF89, domain 3"/>
    <property type="match status" value="1"/>
</dbReference>
<dbReference type="InterPro" id="IPR039763">
    <property type="entry name" value="ARMT1"/>
</dbReference>
<dbReference type="InterPro" id="IPR045864">
    <property type="entry name" value="aa-tRNA-synth_II/BPL/LPL"/>
</dbReference>
<comment type="catalytic activity">
    <reaction evidence="26">
        <text>tRNA(Asn) + L-asparagine + ATP = L-asparaginyl-tRNA(Asn) + AMP + diphosphate + H(+)</text>
        <dbReference type="Rhea" id="RHEA:11180"/>
        <dbReference type="Rhea" id="RHEA-COMP:9659"/>
        <dbReference type="Rhea" id="RHEA-COMP:9674"/>
        <dbReference type="ChEBI" id="CHEBI:15378"/>
        <dbReference type="ChEBI" id="CHEBI:30616"/>
        <dbReference type="ChEBI" id="CHEBI:33019"/>
        <dbReference type="ChEBI" id="CHEBI:58048"/>
        <dbReference type="ChEBI" id="CHEBI:78442"/>
        <dbReference type="ChEBI" id="CHEBI:78515"/>
        <dbReference type="ChEBI" id="CHEBI:456215"/>
        <dbReference type="EC" id="6.1.1.22"/>
    </reaction>
</comment>
<evidence type="ECO:0000256" key="26">
    <source>
        <dbReference type="ARBA" id="ARBA00047844"/>
    </source>
</evidence>
<dbReference type="GO" id="GO:0005524">
    <property type="term" value="F:ATP binding"/>
    <property type="evidence" value="ECO:0007669"/>
    <property type="project" value="UniProtKB-KW"/>
</dbReference>
<dbReference type="Proteomes" id="UP000270924">
    <property type="component" value="Unassembled WGS sequence"/>
</dbReference>
<dbReference type="InterPro" id="IPR002791">
    <property type="entry name" value="ARMT1-like_metal-bd"/>
</dbReference>
<evidence type="ECO:0000256" key="9">
    <source>
        <dbReference type="ARBA" id="ARBA00017414"/>
    </source>
</evidence>
<dbReference type="FunFam" id="3.30.930.10:FF:000040">
    <property type="entry name" value="Asparagine--tRNA ligase, cytoplasmic"/>
    <property type="match status" value="1"/>
</dbReference>
<dbReference type="GO" id="GO:0016791">
    <property type="term" value="F:phosphatase activity"/>
    <property type="evidence" value="ECO:0007669"/>
    <property type="project" value="TreeGrafter"/>
</dbReference>
<dbReference type="InterPro" id="IPR004365">
    <property type="entry name" value="NA-bd_OB_tRNA"/>
</dbReference>
<comment type="function">
    <text evidence="25">Metal-dependent phosphatase that shows phosphatase activity against several substrates, including fructose-1-phosphate and fructose-6-phosphate. Its preference for fructose-1-phosphate, a strong glycating agent that causes DNA damage rather than a canonical yeast metabolite, suggests a damage-control function in hexose phosphate metabolism. Has also been shown to have O-methyltransferase activity that methylates glutamate residues of target proteins to form gamma-glutamyl methyl ester residues. Possibly methylates PCNA, suggesting it is involved in the DNA damage response.</text>
</comment>
<evidence type="ECO:0000256" key="19">
    <source>
        <dbReference type="ARBA" id="ARBA00023211"/>
    </source>
</evidence>
<evidence type="ECO:0000256" key="1">
    <source>
        <dbReference type="ARBA" id="ARBA00000807"/>
    </source>
</evidence>
<comment type="catalytic activity">
    <reaction evidence="1">
        <text>L-glutamyl-[protein] + S-adenosyl-L-methionine = [protein]-L-glutamate 5-O-methyl ester + S-adenosyl-L-homocysteine</text>
        <dbReference type="Rhea" id="RHEA:24452"/>
        <dbReference type="Rhea" id="RHEA-COMP:10208"/>
        <dbReference type="Rhea" id="RHEA-COMP:10311"/>
        <dbReference type="ChEBI" id="CHEBI:29973"/>
        <dbReference type="ChEBI" id="CHEBI:57856"/>
        <dbReference type="ChEBI" id="CHEBI:59789"/>
        <dbReference type="ChEBI" id="CHEBI:82795"/>
    </reaction>
</comment>
<evidence type="ECO:0000256" key="25">
    <source>
        <dbReference type="ARBA" id="ARBA00045980"/>
    </source>
</evidence>
<evidence type="ECO:0000256" key="20">
    <source>
        <dbReference type="ARBA" id="ARBA00029886"/>
    </source>
</evidence>
<evidence type="ECO:0000256" key="15">
    <source>
        <dbReference type="ARBA" id="ARBA00022801"/>
    </source>
</evidence>
<keyword evidence="18" id="KW-0030">Aminoacyl-tRNA synthetase</keyword>
<evidence type="ECO:0000256" key="23">
    <source>
        <dbReference type="ARBA" id="ARBA00032801"/>
    </source>
</evidence>
<dbReference type="EC" id="6.1.1.22" evidence="8"/>
<dbReference type="AlphaFoldDB" id="A0A3P7GAF6"/>
<evidence type="ECO:0000256" key="5">
    <source>
        <dbReference type="ARBA" id="ARBA00004496"/>
    </source>
</evidence>
<evidence type="ECO:0000256" key="22">
    <source>
        <dbReference type="ARBA" id="ARBA00030842"/>
    </source>
</evidence>
<evidence type="ECO:0000313" key="29">
    <source>
        <dbReference type="EMBL" id="VDM19442.1"/>
    </source>
</evidence>
<dbReference type="Pfam" id="PF01937">
    <property type="entry name" value="ARMT1-like_dom"/>
    <property type="match status" value="1"/>
</dbReference>
<dbReference type="InterPro" id="IPR002312">
    <property type="entry name" value="Asp/Asn-tRNA-synth_IIb"/>
</dbReference>
<dbReference type="PANTHER" id="PTHR12260:SF6">
    <property type="entry name" value="DAMAGE-CONTROL PHOSPHATASE ARMT1"/>
    <property type="match status" value="1"/>
</dbReference>
<keyword evidence="17" id="KW-0648">Protein biosynthesis</keyword>
<dbReference type="GO" id="GO:0006974">
    <property type="term" value="P:DNA damage response"/>
    <property type="evidence" value="ECO:0007669"/>
    <property type="project" value="TreeGrafter"/>
</dbReference>
<dbReference type="InterPro" id="IPR036075">
    <property type="entry name" value="ARMT-1-like_metal-bd_sf"/>
</dbReference>
<evidence type="ECO:0000256" key="7">
    <source>
        <dbReference type="ARBA" id="ARBA00009519"/>
    </source>
</evidence>
<comment type="similarity">
    <text evidence="7">Belongs to the damage-control phosphatase family. Sugar phosphate phosphatase III subfamily.</text>
</comment>
<reference evidence="29 30" key="1">
    <citation type="submission" date="2018-11" db="EMBL/GenBank/DDBJ databases">
        <authorList>
            <consortium name="Pathogen Informatics"/>
        </authorList>
    </citation>
    <scope>NUCLEOTIDE SEQUENCE [LARGE SCALE GENOMIC DNA]</scope>
</reference>
<dbReference type="NCBIfam" id="TIGR00457">
    <property type="entry name" value="asnS"/>
    <property type="match status" value="1"/>
</dbReference>
<keyword evidence="14" id="KW-0547">Nucleotide-binding</keyword>
<dbReference type="Gene3D" id="2.40.50.140">
    <property type="entry name" value="Nucleic acid-binding proteins"/>
    <property type="match status" value="1"/>
</dbReference>
<sequence>MTVYICPETGDDGNDGSELKPLRTLYQAIIITKSSKGDFLIRTTKDGKQIWEVASKTALKKSWKRYKQEMLKNEKVAAKILEKDAIKMGVKAALEEAKKVQIELDTSLSYITGLKIRDLIKHRNERVCIKGWIHRMRRQGKSLMFFILRDGTGFLQVLLVDKLCQTYDALTVNTECTVEIYGAIKEVPEGKEAPNGHELIADFWKVIGNAPPGGIDNVLNEEASVDKMLDNRHLVIRGENAAALLRLRAAATRAMREHFYNAGYVEVAPPTLVQTQVEGGSTLFNLDYFGEQSFLTQSSQLYLETCIPSLGDVFCIAQSYRAEKSRTRRHLAEYAHVEAECPFITLDDLMEKIEELVCDTVNRLLADEETKKLLEHINPKFQTPKRPFLRMEYKDAIKWLQEHNVQNEFGNSFSYGEDIAEAAERFMTDTINKPILLNRFPSEIKAFYMQKDAQDNTLTESVDLLMPGVGEIVGGSMRIWKFDELSKAFKNVEIDPKPYYWYLDQRLYGSCPHGGYGLGLERFICWLTNTNHIRDVCLYPLFLTSIMPPVPSIPPALTGSKEGTFAFLTVRDRWPKILGKIVDQVHRYRHAHIAVHGEVGEKDIKWILSQLSELSYLVSTDKPLQDLSDHGENVSIWNEELRELRIKKGTEQVTWYRCDWLFAECFLYRQIMSLFLKTTTLKQFDPFASQKQSSFIGCIDTISILAKRMEEMASETAKVDYDVISYFFQLCLWGNTCDLSLSCGERVASLPLLDMVDHLADKILCNQLSEIDRILRNGEVERVDIVLDNSGLELFADLAVAELLISKCGVKNVVFHGKSMPWFVSDVTSIDFNWTVEMLIANSDYLLKNFGVKCSQRLSDGEFVFQSHYFWTLPYPYYLMAEKAPDLHNELSQSSLIIFKGDYNYRKLVSDLEWPQDTPFKIALRGFGPAPILVLRTIKAETVAGLSSNVIDDLRKKYGSNKIWMTTGEYAVAQFAR</sequence>
<dbReference type="InterPro" id="IPR048952">
    <property type="entry name" value="AsnRS_N"/>
</dbReference>
<dbReference type="Gene3D" id="1.20.930.60">
    <property type="match status" value="1"/>
</dbReference>
<keyword evidence="10" id="KW-0963">Cytoplasm</keyword>
<keyword evidence="30" id="KW-1185">Reference proteome</keyword>
<evidence type="ECO:0000256" key="6">
    <source>
        <dbReference type="ARBA" id="ARBA00008226"/>
    </source>
</evidence>
<evidence type="ECO:0000256" key="27">
    <source>
        <dbReference type="ARBA" id="ARBA00048809"/>
    </source>
</evidence>
<keyword evidence="16" id="KW-0067">ATP-binding</keyword>
<dbReference type="Gene3D" id="3.30.930.10">
    <property type="entry name" value="Bira Bifunctional Protein, Domain 2"/>
    <property type="match status" value="1"/>
</dbReference>
<evidence type="ECO:0000256" key="14">
    <source>
        <dbReference type="ARBA" id="ARBA00022741"/>
    </source>
</evidence>
<evidence type="ECO:0000256" key="18">
    <source>
        <dbReference type="ARBA" id="ARBA00023146"/>
    </source>
</evidence>
<dbReference type="OrthoDB" id="1931232at2759"/>
<evidence type="ECO:0000259" key="28">
    <source>
        <dbReference type="PROSITE" id="PS50862"/>
    </source>
</evidence>
<dbReference type="GO" id="GO:0003676">
    <property type="term" value="F:nucleic acid binding"/>
    <property type="evidence" value="ECO:0007669"/>
    <property type="project" value="InterPro"/>
</dbReference>
<evidence type="ECO:0000313" key="30">
    <source>
        <dbReference type="Proteomes" id="UP000270924"/>
    </source>
</evidence>
<evidence type="ECO:0000256" key="2">
    <source>
        <dbReference type="ARBA" id="ARBA00001326"/>
    </source>
</evidence>
<proteinExistence type="inferred from homology"/>
<evidence type="ECO:0000256" key="24">
    <source>
        <dbReference type="ARBA" id="ARBA00039867"/>
    </source>
</evidence>
<dbReference type="GO" id="GO:0005737">
    <property type="term" value="C:cytoplasm"/>
    <property type="evidence" value="ECO:0007669"/>
    <property type="project" value="UniProtKB-SubCell"/>
</dbReference>
<dbReference type="SUPFAM" id="SSF50249">
    <property type="entry name" value="Nucleic acid-binding proteins"/>
    <property type="match status" value="1"/>
</dbReference>
<dbReference type="PRINTS" id="PR01042">
    <property type="entry name" value="TRNASYNTHASP"/>
</dbReference>
<keyword evidence="19" id="KW-0464">Manganese</keyword>
<dbReference type="Pfam" id="PF00152">
    <property type="entry name" value="tRNA-synt_2"/>
    <property type="match status" value="1"/>
</dbReference>
<dbReference type="Gene3D" id="3.30.1910.20">
    <property type="entry name" value="asparaginyl-tRNA synthetase, N-terminal domain"/>
    <property type="match status" value="1"/>
</dbReference>
<dbReference type="GO" id="GO:0006421">
    <property type="term" value="P:asparaginyl-tRNA aminoacylation"/>
    <property type="evidence" value="ECO:0007669"/>
    <property type="project" value="InterPro"/>
</dbReference>
<dbReference type="FunCoup" id="A0A3P7GAF6">
    <property type="interactions" value="2075"/>
</dbReference>
<dbReference type="InterPro" id="IPR012340">
    <property type="entry name" value="NA-bd_OB-fold"/>
</dbReference>
<evidence type="ECO:0000256" key="4">
    <source>
        <dbReference type="ARBA" id="ARBA00001967"/>
    </source>
</evidence>
<protein>
    <recommendedName>
        <fullName evidence="24">Asparagine--tRNA ligase, cytoplasmic</fullName>
        <ecNumber evidence="8">6.1.1.22</ecNumber>
    </recommendedName>
    <alternativeName>
        <fullName evidence="23">Acidic residue methyltransferase 1</fullName>
    </alternativeName>
    <alternativeName>
        <fullName evidence="20">Asparaginyl-tRNA synthetase</fullName>
    </alternativeName>
    <alternativeName>
        <fullName evidence="9">Damage-control phosphatase ARMT1</fullName>
    </alternativeName>
    <alternativeName>
        <fullName evidence="21">Protein-glutamate O-methyltransferase</fullName>
    </alternativeName>
    <alternativeName>
        <fullName evidence="22">Sugar phosphate phosphatase ARMT1</fullName>
    </alternativeName>
</protein>
<evidence type="ECO:0000256" key="21">
    <source>
        <dbReference type="ARBA" id="ARBA00030066"/>
    </source>
</evidence>
<comment type="subcellular location">
    <subcellularLocation>
        <location evidence="5">Cytoplasm</location>
    </subcellularLocation>
</comment>
<dbReference type="CDD" id="cd00776">
    <property type="entry name" value="AsxRS_core"/>
    <property type="match status" value="1"/>
</dbReference>
<evidence type="ECO:0000256" key="16">
    <source>
        <dbReference type="ARBA" id="ARBA00022840"/>
    </source>
</evidence>
<dbReference type="GO" id="GO:0030643">
    <property type="term" value="P:intracellular phosphate ion homeostasis"/>
    <property type="evidence" value="ECO:0007669"/>
    <property type="project" value="UniProtKB-ARBA"/>
</dbReference>
<dbReference type="InterPro" id="IPR004364">
    <property type="entry name" value="Aa-tRNA-synt_II"/>
</dbReference>
<organism evidence="29 30">
    <name type="scientific">Wuchereria bancrofti</name>
    <dbReference type="NCBI Taxonomy" id="6293"/>
    <lineage>
        <taxon>Eukaryota</taxon>
        <taxon>Metazoa</taxon>
        <taxon>Ecdysozoa</taxon>
        <taxon>Nematoda</taxon>
        <taxon>Chromadorea</taxon>
        <taxon>Rhabditida</taxon>
        <taxon>Spirurina</taxon>
        <taxon>Spiruromorpha</taxon>
        <taxon>Filarioidea</taxon>
        <taxon>Onchocercidae</taxon>
        <taxon>Wuchereria</taxon>
    </lineage>
</organism>
<dbReference type="Pfam" id="PF20917">
    <property type="entry name" value="AsnRS_N"/>
    <property type="match status" value="1"/>
</dbReference>
<evidence type="ECO:0000256" key="8">
    <source>
        <dbReference type="ARBA" id="ARBA00012816"/>
    </source>
</evidence>